<evidence type="ECO:0000313" key="2">
    <source>
        <dbReference type="EMBL" id="GGH56359.1"/>
    </source>
</evidence>
<dbReference type="Proteomes" id="UP000600214">
    <property type="component" value="Unassembled WGS sequence"/>
</dbReference>
<evidence type="ECO:0000313" key="3">
    <source>
        <dbReference type="Proteomes" id="UP000600214"/>
    </source>
</evidence>
<evidence type="ECO:0008006" key="4">
    <source>
        <dbReference type="Google" id="ProtNLM"/>
    </source>
</evidence>
<reference evidence="3" key="1">
    <citation type="journal article" date="2019" name="Int. J. Syst. Evol. Microbiol.">
        <title>The Global Catalogue of Microorganisms (GCM) 10K type strain sequencing project: providing services to taxonomists for standard genome sequencing and annotation.</title>
        <authorList>
            <consortium name="The Broad Institute Genomics Platform"/>
            <consortium name="The Broad Institute Genome Sequencing Center for Infectious Disease"/>
            <person name="Wu L."/>
            <person name="Ma J."/>
        </authorList>
    </citation>
    <scope>NUCLEOTIDE SEQUENCE [LARGE SCALE GENOMIC DNA]</scope>
    <source>
        <strain evidence="3">CGMCC 1.15288</strain>
    </source>
</reference>
<accession>A0ABQ1ZCM0</accession>
<keyword evidence="1" id="KW-0732">Signal</keyword>
<protein>
    <recommendedName>
        <fullName evidence="4">CARDB protein</fullName>
    </recommendedName>
</protein>
<feature type="signal peptide" evidence="1">
    <location>
        <begin position="1"/>
        <end position="19"/>
    </location>
</feature>
<gene>
    <name evidence="2" type="ORF">GCM10007423_64840</name>
</gene>
<dbReference type="RefSeq" id="WP_188939482.1">
    <property type="nucleotide sequence ID" value="NZ_BMIA01000014.1"/>
</dbReference>
<sequence length="371" mass="38416">MKKLYVLLLMVCAWTGAYSQGSGVHSTSQVHPGGHYGVYGSLLFNSGYLVTPRSSPTNNVYFTDGSAYSGASDGSHIDGYAEKAGNTAFTFPIGNGAKLRTAGISAPAAAANFKAAYWFENPNAATLPAGAPFPVSNLGTGVSAVSSLEYWDVDGALSVNLTLTWDAASNLSVLTSGTIANLVVVGYNTTTAKWESLGNAGGTTGALATTGTITANGVTPDNYAAFTFGTSAAATTPDLRPFTIMPNVTFSTTETVRPFTVRLRNMRTGTVASDLITVRVYKPTPSSVIALTGASAAEWTITNSGTYYTLTTNTDIPASPLGNSITATVSIASATPSGTYPLRVFIPDLSGGEVVADNVNNNLIIQVFKNM</sequence>
<organism evidence="2 3">
    <name type="scientific">Dyadobacter endophyticus</name>
    <dbReference type="NCBI Taxonomy" id="1749036"/>
    <lineage>
        <taxon>Bacteria</taxon>
        <taxon>Pseudomonadati</taxon>
        <taxon>Bacteroidota</taxon>
        <taxon>Cytophagia</taxon>
        <taxon>Cytophagales</taxon>
        <taxon>Spirosomataceae</taxon>
        <taxon>Dyadobacter</taxon>
    </lineage>
</organism>
<name>A0ABQ1ZCM0_9BACT</name>
<comment type="caution">
    <text evidence="2">The sequence shown here is derived from an EMBL/GenBank/DDBJ whole genome shotgun (WGS) entry which is preliminary data.</text>
</comment>
<dbReference type="EMBL" id="BMIA01000014">
    <property type="protein sequence ID" value="GGH56359.1"/>
    <property type="molecule type" value="Genomic_DNA"/>
</dbReference>
<evidence type="ECO:0000256" key="1">
    <source>
        <dbReference type="SAM" id="SignalP"/>
    </source>
</evidence>
<keyword evidence="3" id="KW-1185">Reference proteome</keyword>
<proteinExistence type="predicted"/>
<feature type="chain" id="PRO_5046572830" description="CARDB protein" evidence="1">
    <location>
        <begin position="20"/>
        <end position="371"/>
    </location>
</feature>